<proteinExistence type="predicted"/>
<dbReference type="Proteomes" id="UP000619545">
    <property type="component" value="Unassembled WGS sequence"/>
</dbReference>
<dbReference type="RefSeq" id="WP_011019346.1">
    <property type="nucleotide sequence ID" value="NZ_DUJS01000001.1"/>
</dbReference>
<dbReference type="PANTHER" id="PTHR31303">
    <property type="entry name" value="CTP-DEPENDENT DIACYLGLYCEROL KINASE 1"/>
    <property type="match status" value="1"/>
</dbReference>
<feature type="transmembrane region" description="Helical" evidence="1">
    <location>
        <begin position="136"/>
        <end position="164"/>
    </location>
</feature>
<dbReference type="PANTHER" id="PTHR31303:SF1">
    <property type="entry name" value="CTP-DEPENDENT DIACYLGLYCEROL KINASE 1"/>
    <property type="match status" value="1"/>
</dbReference>
<sequence length="193" mass="20285">MTSKELGRQLIHATFGLLFLLPLHMLGVYEFALLLLSGLIAGVSVSFALRRGLHVPIAKELVDAFERPDEMHIPGQGTLHFVTGLLLATIICPYTKVLDVTIIVLSVGDSASTIAGKAIGRIPIPYSSRKTVEGSLVGFTAAALASLAWTGDVVVSALAAGVGMLVESLPTPNDNVTIPVAVSVALGFWWGLL</sequence>
<dbReference type="GeneID" id="1477079"/>
<keyword evidence="1" id="KW-0472">Membrane</keyword>
<evidence type="ECO:0000313" key="3">
    <source>
        <dbReference type="Proteomes" id="UP000619545"/>
    </source>
</evidence>
<dbReference type="GO" id="GO:0004143">
    <property type="term" value="F:ATP-dependent diacylglycerol kinase activity"/>
    <property type="evidence" value="ECO:0007669"/>
    <property type="project" value="InterPro"/>
</dbReference>
<gene>
    <name evidence="2" type="ORF">HA336_00020</name>
</gene>
<feature type="transmembrane region" description="Helical" evidence="1">
    <location>
        <begin position="176"/>
        <end position="192"/>
    </location>
</feature>
<dbReference type="InterPro" id="IPR037997">
    <property type="entry name" value="Dgk1-like"/>
</dbReference>
<dbReference type="OMA" id="LNLCKRE"/>
<keyword evidence="1" id="KW-1133">Transmembrane helix</keyword>
<protein>
    <recommendedName>
        <fullName evidence="4">Dolichol kinase</fullName>
    </recommendedName>
</protein>
<reference evidence="2" key="1">
    <citation type="journal article" date="2020" name="bioRxiv">
        <title>A rank-normalized archaeal taxonomy based on genome phylogeny resolves widespread incomplete and uneven classifications.</title>
        <authorList>
            <person name="Rinke C."/>
            <person name="Chuvochina M."/>
            <person name="Mussig A.J."/>
            <person name="Chaumeil P.-A."/>
            <person name="Waite D.W."/>
            <person name="Whitman W.B."/>
            <person name="Parks D.H."/>
            <person name="Hugenholtz P."/>
        </authorList>
    </citation>
    <scope>NUCLEOTIDE SEQUENCE</scope>
    <source>
        <strain evidence="2">UBA8853</strain>
    </source>
</reference>
<organism evidence="2 3">
    <name type="scientific">Methanopyrus kandleri</name>
    <dbReference type="NCBI Taxonomy" id="2320"/>
    <lineage>
        <taxon>Archaea</taxon>
        <taxon>Methanobacteriati</taxon>
        <taxon>Methanobacteriota</taxon>
        <taxon>Methanomada group</taxon>
        <taxon>Methanopyri</taxon>
        <taxon>Methanopyrales</taxon>
        <taxon>Methanopyraceae</taxon>
        <taxon>Methanopyrus</taxon>
    </lineage>
</organism>
<dbReference type="EMBL" id="DUJS01000001">
    <property type="protein sequence ID" value="HII69603.1"/>
    <property type="molecule type" value="Genomic_DNA"/>
</dbReference>
<accession>A0A832WA02</accession>
<dbReference type="AlphaFoldDB" id="A0A832WA02"/>
<evidence type="ECO:0000256" key="1">
    <source>
        <dbReference type="SAM" id="Phobius"/>
    </source>
</evidence>
<name>A0A832WA02_9EURY</name>
<comment type="caution">
    <text evidence="2">The sequence shown here is derived from an EMBL/GenBank/DDBJ whole genome shotgun (WGS) entry which is preliminary data.</text>
</comment>
<evidence type="ECO:0000313" key="2">
    <source>
        <dbReference type="EMBL" id="HII69603.1"/>
    </source>
</evidence>
<evidence type="ECO:0008006" key="4">
    <source>
        <dbReference type="Google" id="ProtNLM"/>
    </source>
</evidence>
<keyword evidence="1" id="KW-0812">Transmembrane</keyword>
<feature type="transmembrane region" description="Helical" evidence="1">
    <location>
        <begin position="31"/>
        <end position="49"/>
    </location>
</feature>